<accession>A0ABV7HDS9</accession>
<feature type="region of interest" description="Disordered" evidence="1">
    <location>
        <begin position="203"/>
        <end position="237"/>
    </location>
</feature>
<name>A0ABV7HDS9_9GAMM</name>
<organism evidence="2 3">
    <name type="scientific">Litoribrevibacter euphylliae</name>
    <dbReference type="NCBI Taxonomy" id="1834034"/>
    <lineage>
        <taxon>Bacteria</taxon>
        <taxon>Pseudomonadati</taxon>
        <taxon>Pseudomonadota</taxon>
        <taxon>Gammaproteobacteria</taxon>
        <taxon>Oceanospirillales</taxon>
        <taxon>Oceanospirillaceae</taxon>
        <taxon>Litoribrevibacter</taxon>
    </lineage>
</organism>
<evidence type="ECO:0000256" key="1">
    <source>
        <dbReference type="SAM" id="MobiDB-lite"/>
    </source>
</evidence>
<evidence type="ECO:0000313" key="3">
    <source>
        <dbReference type="Proteomes" id="UP001595476"/>
    </source>
</evidence>
<dbReference type="Proteomes" id="UP001595476">
    <property type="component" value="Unassembled WGS sequence"/>
</dbReference>
<feature type="compositionally biased region" description="Basic and acidic residues" evidence="1">
    <location>
        <begin position="203"/>
        <end position="215"/>
    </location>
</feature>
<evidence type="ECO:0000313" key="2">
    <source>
        <dbReference type="EMBL" id="MFC3150260.1"/>
    </source>
</evidence>
<sequence>MTDSKQPSEEFDVSALYQQGATEQPPESLDHLILAQAKQELAETQIPHDRKPSQVSRLRKWQWPLSAAAVVVISSSIILDLHQQQKLEVKFDSEAPFEELESFETFESSEEFAPLNDMAPAEKMMKKEAADMEAYQSKPSLSDSVEMESDAFETEHAPASVPAMSIQQFSAPQRLDRHDAMEERKSVETELLERELKAKPRAVESQRLMSRERADTFSGAGAVSAVESDDEQSKPDLLSAEAWISNIDALIEKGEDQQAKEEIVKLKQAYPDYELPERFNALIEP</sequence>
<reference evidence="3" key="1">
    <citation type="journal article" date="2019" name="Int. J. Syst. Evol. Microbiol.">
        <title>The Global Catalogue of Microorganisms (GCM) 10K type strain sequencing project: providing services to taxonomists for standard genome sequencing and annotation.</title>
        <authorList>
            <consortium name="The Broad Institute Genomics Platform"/>
            <consortium name="The Broad Institute Genome Sequencing Center for Infectious Disease"/>
            <person name="Wu L."/>
            <person name="Ma J."/>
        </authorList>
    </citation>
    <scope>NUCLEOTIDE SEQUENCE [LARGE SCALE GENOMIC DNA]</scope>
    <source>
        <strain evidence="3">KCTC 52438</strain>
    </source>
</reference>
<comment type="caution">
    <text evidence="2">The sequence shown here is derived from an EMBL/GenBank/DDBJ whole genome shotgun (WGS) entry which is preliminary data.</text>
</comment>
<dbReference type="EMBL" id="JBHRSZ010000002">
    <property type="protein sequence ID" value="MFC3150260.1"/>
    <property type="molecule type" value="Genomic_DNA"/>
</dbReference>
<feature type="region of interest" description="Disordered" evidence="1">
    <location>
        <begin position="135"/>
        <end position="162"/>
    </location>
</feature>
<keyword evidence="3" id="KW-1185">Reference proteome</keyword>
<gene>
    <name evidence="2" type="ORF">ACFOEK_04410</name>
</gene>
<feature type="region of interest" description="Disordered" evidence="1">
    <location>
        <begin position="1"/>
        <end position="26"/>
    </location>
</feature>
<protein>
    <submittedName>
        <fullName evidence="2">Uncharacterized protein</fullName>
    </submittedName>
</protein>
<dbReference type="RefSeq" id="WP_386716734.1">
    <property type="nucleotide sequence ID" value="NZ_JBHRSZ010000002.1"/>
</dbReference>
<proteinExistence type="predicted"/>